<evidence type="ECO:0000256" key="6">
    <source>
        <dbReference type="ARBA" id="ARBA00023242"/>
    </source>
</evidence>
<comment type="subcellular location">
    <subcellularLocation>
        <location evidence="1">Nucleus</location>
    </subcellularLocation>
</comment>
<dbReference type="EMBL" id="KZ825915">
    <property type="protein sequence ID" value="PYH92488.1"/>
    <property type="molecule type" value="Genomic_DNA"/>
</dbReference>
<dbReference type="InterPro" id="IPR036864">
    <property type="entry name" value="Zn2-C6_fun-type_DNA-bd_sf"/>
</dbReference>
<dbReference type="GO" id="GO:0006351">
    <property type="term" value="P:DNA-templated transcription"/>
    <property type="evidence" value="ECO:0007669"/>
    <property type="project" value="InterPro"/>
</dbReference>
<dbReference type="OrthoDB" id="3989227at2759"/>
<evidence type="ECO:0000256" key="5">
    <source>
        <dbReference type="ARBA" id="ARBA00023163"/>
    </source>
</evidence>
<name>A0A319DWE1_9EURO</name>
<evidence type="ECO:0000313" key="10">
    <source>
        <dbReference type="Proteomes" id="UP000247810"/>
    </source>
</evidence>
<dbReference type="STRING" id="1448320.A0A319DWE1"/>
<dbReference type="CDD" id="cd12148">
    <property type="entry name" value="fungal_TF_MHR"/>
    <property type="match status" value="1"/>
</dbReference>
<dbReference type="PANTHER" id="PTHR31001">
    <property type="entry name" value="UNCHARACTERIZED TRANSCRIPTIONAL REGULATORY PROTEIN"/>
    <property type="match status" value="1"/>
</dbReference>
<dbReference type="AlphaFoldDB" id="A0A319DWE1"/>
<dbReference type="CDD" id="cd00067">
    <property type="entry name" value="GAL4"/>
    <property type="match status" value="1"/>
</dbReference>
<keyword evidence="10" id="KW-1185">Reference proteome</keyword>
<dbReference type="SMART" id="SM00066">
    <property type="entry name" value="GAL4"/>
    <property type="match status" value="1"/>
</dbReference>
<dbReference type="InterPro" id="IPR050613">
    <property type="entry name" value="Sec_Metabolite_Reg"/>
</dbReference>
<dbReference type="SMART" id="SM00906">
    <property type="entry name" value="Fungal_trans"/>
    <property type="match status" value="1"/>
</dbReference>
<organism evidence="9 10">
    <name type="scientific">Aspergillus ellipticus CBS 707.79</name>
    <dbReference type="NCBI Taxonomy" id="1448320"/>
    <lineage>
        <taxon>Eukaryota</taxon>
        <taxon>Fungi</taxon>
        <taxon>Dikarya</taxon>
        <taxon>Ascomycota</taxon>
        <taxon>Pezizomycotina</taxon>
        <taxon>Eurotiomycetes</taxon>
        <taxon>Eurotiomycetidae</taxon>
        <taxon>Eurotiales</taxon>
        <taxon>Aspergillaceae</taxon>
        <taxon>Aspergillus</taxon>
        <taxon>Aspergillus subgen. Circumdati</taxon>
    </lineage>
</organism>
<dbReference type="PROSITE" id="PS00463">
    <property type="entry name" value="ZN2_CY6_FUNGAL_1"/>
    <property type="match status" value="1"/>
</dbReference>
<dbReference type="Gene3D" id="4.10.240.10">
    <property type="entry name" value="Zn(2)-C6 fungal-type DNA-binding domain"/>
    <property type="match status" value="1"/>
</dbReference>
<dbReference type="PANTHER" id="PTHR31001:SF50">
    <property type="entry name" value="ZN(II)2CYS6 TRANSCRIPTION FACTOR (EUROFUNG)"/>
    <property type="match status" value="1"/>
</dbReference>
<dbReference type="GO" id="GO:0009893">
    <property type="term" value="P:positive regulation of metabolic process"/>
    <property type="evidence" value="ECO:0007669"/>
    <property type="project" value="UniProtKB-ARBA"/>
</dbReference>
<sequence>MAHEPDPAKPDPLSQEGPTLALRSCHDCHRRKVRCNKLHPCDNCVRLGVKCTFPPPGRQPQTRPRRSNKSELMSRLAFLERKIEDLGALSAAGVGVADPHGEPDSQKSPGNRSVRSDPLGTRVPYVQRSSEDSLGQQFGRLVIDPGSGSSRYVNHQVLADMGSQIEELRLLFDSPSLPALSSDEDAPLPPTAAYAEAHSSFLFGYHSLVYSLCSYHPSPTTSYLLLEVFEENIAPIMMIIHRPALRRIIQTASTNPDGLAKSTEAQAFSIYFAAVSSMTTEQCLSQLGEDRATLVDRYRFAVEQALARAGFLHTRKLAVLQAAVLFLACACDPKDAQFVWTMIAVVTRLGLGQGLHRDGSHFGLSPFETEMRRRLWWYIYLLDVQASEIQATSPQIREGDYDTRLPLNLNDDDLQPDSMEPPQEQTGFTEMTLTLVRCEILITRRNLIQMTGVGDDPHNELFKNRNLAIEEARHVLDERYLQFSDLSVPVHWVAATIARIALSQMWLVAHFSFMTTEGFNPNLWPDRCELLILTAIEVLEFTYLLETHESTSQWAWLFQGYVQWQSFAFLLSELCVRPNSALSDRAWTVVNRVYEQWNEPAHHKRGLVMRPLERLMKRAVAIRDHQLCLSGLALPFESNIPDPFTPNALPDLENLPMDSLTAETTSLDIFRDVLMNVGL</sequence>
<accession>A0A319DWE1</accession>
<dbReference type="SUPFAM" id="SSF57701">
    <property type="entry name" value="Zn2/Cys6 DNA-binding domain"/>
    <property type="match status" value="1"/>
</dbReference>
<evidence type="ECO:0000256" key="1">
    <source>
        <dbReference type="ARBA" id="ARBA00004123"/>
    </source>
</evidence>
<evidence type="ECO:0000256" key="3">
    <source>
        <dbReference type="ARBA" id="ARBA00023015"/>
    </source>
</evidence>
<dbReference type="Pfam" id="PF04082">
    <property type="entry name" value="Fungal_trans"/>
    <property type="match status" value="1"/>
</dbReference>
<protein>
    <submittedName>
        <fullName evidence="9">Fungal-specific transcription factor domain protein</fullName>
    </submittedName>
</protein>
<dbReference type="Pfam" id="PF00172">
    <property type="entry name" value="Zn_clus"/>
    <property type="match status" value="1"/>
</dbReference>
<keyword evidence="3" id="KW-0805">Transcription regulation</keyword>
<evidence type="ECO:0000313" key="9">
    <source>
        <dbReference type="EMBL" id="PYH92488.1"/>
    </source>
</evidence>
<keyword evidence="5" id="KW-0804">Transcription</keyword>
<feature type="domain" description="Zn(2)-C6 fungal-type" evidence="8">
    <location>
        <begin position="24"/>
        <end position="53"/>
    </location>
</feature>
<keyword evidence="6" id="KW-0539">Nucleus</keyword>
<proteinExistence type="predicted"/>
<dbReference type="GO" id="GO:0005634">
    <property type="term" value="C:nucleus"/>
    <property type="evidence" value="ECO:0007669"/>
    <property type="project" value="UniProtKB-SubCell"/>
</dbReference>
<keyword evidence="4" id="KW-0238">DNA-binding</keyword>
<evidence type="ECO:0000256" key="2">
    <source>
        <dbReference type="ARBA" id="ARBA00022723"/>
    </source>
</evidence>
<reference evidence="9 10" key="1">
    <citation type="submission" date="2018-02" db="EMBL/GenBank/DDBJ databases">
        <title>The genomes of Aspergillus section Nigri reveals drivers in fungal speciation.</title>
        <authorList>
            <consortium name="DOE Joint Genome Institute"/>
            <person name="Vesth T.C."/>
            <person name="Nybo J."/>
            <person name="Theobald S."/>
            <person name="Brandl J."/>
            <person name="Frisvad J.C."/>
            <person name="Nielsen K.F."/>
            <person name="Lyhne E.K."/>
            <person name="Kogle M.E."/>
            <person name="Kuo A."/>
            <person name="Riley R."/>
            <person name="Clum A."/>
            <person name="Nolan M."/>
            <person name="Lipzen A."/>
            <person name="Salamov A."/>
            <person name="Henrissat B."/>
            <person name="Wiebenga A."/>
            <person name="De vries R.P."/>
            <person name="Grigoriev I.V."/>
            <person name="Mortensen U.H."/>
            <person name="Andersen M.R."/>
            <person name="Baker S.E."/>
        </authorList>
    </citation>
    <scope>NUCLEOTIDE SEQUENCE [LARGE SCALE GENOMIC DNA]</scope>
    <source>
        <strain evidence="9 10">CBS 707.79</strain>
    </source>
</reference>
<dbReference type="InterPro" id="IPR007219">
    <property type="entry name" value="XnlR_reg_dom"/>
</dbReference>
<dbReference type="VEuPathDB" id="FungiDB:BO71DRAFT_383409"/>
<dbReference type="InterPro" id="IPR001138">
    <property type="entry name" value="Zn2Cys6_DnaBD"/>
</dbReference>
<evidence type="ECO:0000259" key="8">
    <source>
        <dbReference type="PROSITE" id="PS50048"/>
    </source>
</evidence>
<feature type="region of interest" description="Disordered" evidence="7">
    <location>
        <begin position="94"/>
        <end position="120"/>
    </location>
</feature>
<keyword evidence="2" id="KW-0479">Metal-binding</keyword>
<dbReference type="PROSITE" id="PS50048">
    <property type="entry name" value="ZN2_CY6_FUNGAL_2"/>
    <property type="match status" value="1"/>
</dbReference>
<dbReference type="GO" id="GO:0008270">
    <property type="term" value="F:zinc ion binding"/>
    <property type="evidence" value="ECO:0007669"/>
    <property type="project" value="InterPro"/>
</dbReference>
<dbReference type="GO" id="GO:0003677">
    <property type="term" value="F:DNA binding"/>
    <property type="evidence" value="ECO:0007669"/>
    <property type="project" value="UniProtKB-KW"/>
</dbReference>
<dbReference type="GO" id="GO:0000981">
    <property type="term" value="F:DNA-binding transcription factor activity, RNA polymerase II-specific"/>
    <property type="evidence" value="ECO:0007669"/>
    <property type="project" value="InterPro"/>
</dbReference>
<dbReference type="Proteomes" id="UP000247810">
    <property type="component" value="Unassembled WGS sequence"/>
</dbReference>
<gene>
    <name evidence="9" type="ORF">BO71DRAFT_383409</name>
</gene>
<evidence type="ECO:0000256" key="4">
    <source>
        <dbReference type="ARBA" id="ARBA00023125"/>
    </source>
</evidence>
<evidence type="ECO:0000256" key="7">
    <source>
        <dbReference type="SAM" id="MobiDB-lite"/>
    </source>
</evidence>
<feature type="region of interest" description="Disordered" evidence="7">
    <location>
        <begin position="52"/>
        <end position="71"/>
    </location>
</feature>